<dbReference type="Pfam" id="PF01850">
    <property type="entry name" value="PIN"/>
    <property type="match status" value="1"/>
</dbReference>
<comment type="caution">
    <text evidence="2">The sequence shown here is derived from an EMBL/GenBank/DDBJ whole genome shotgun (WGS) entry which is preliminary data.</text>
</comment>
<dbReference type="InterPro" id="IPR029060">
    <property type="entry name" value="PIN-like_dom_sf"/>
</dbReference>
<dbReference type="EMBL" id="BPQH01000009">
    <property type="protein sequence ID" value="GJD50529.1"/>
    <property type="molecule type" value="Genomic_DNA"/>
</dbReference>
<feature type="domain" description="PIN" evidence="1">
    <location>
        <begin position="6"/>
        <end position="119"/>
    </location>
</feature>
<evidence type="ECO:0000313" key="2">
    <source>
        <dbReference type="EMBL" id="GJD50529.1"/>
    </source>
</evidence>
<reference evidence="2" key="2">
    <citation type="submission" date="2021-08" db="EMBL/GenBank/DDBJ databases">
        <authorList>
            <person name="Tani A."/>
            <person name="Ola A."/>
            <person name="Ogura Y."/>
            <person name="Katsura K."/>
            <person name="Hayashi T."/>
        </authorList>
    </citation>
    <scope>NUCLEOTIDE SEQUENCE</scope>
    <source>
        <strain evidence="2">KCTC 52305</strain>
    </source>
</reference>
<evidence type="ECO:0000313" key="3">
    <source>
        <dbReference type="Proteomes" id="UP001055167"/>
    </source>
</evidence>
<dbReference type="Proteomes" id="UP001055167">
    <property type="component" value="Unassembled WGS sequence"/>
</dbReference>
<evidence type="ECO:0000259" key="1">
    <source>
        <dbReference type="Pfam" id="PF01850"/>
    </source>
</evidence>
<dbReference type="InterPro" id="IPR002716">
    <property type="entry name" value="PIN_dom"/>
</dbReference>
<organism evidence="2 3">
    <name type="scientific">Methylobacterium crusticola</name>
    <dbReference type="NCBI Taxonomy" id="1697972"/>
    <lineage>
        <taxon>Bacteria</taxon>
        <taxon>Pseudomonadati</taxon>
        <taxon>Pseudomonadota</taxon>
        <taxon>Alphaproteobacteria</taxon>
        <taxon>Hyphomicrobiales</taxon>
        <taxon>Methylobacteriaceae</taxon>
        <taxon>Methylobacterium</taxon>
    </lineage>
</organism>
<dbReference type="RefSeq" id="WP_128562669.1">
    <property type="nucleotide sequence ID" value="NZ_BPQH01000009.1"/>
</dbReference>
<dbReference type="CDD" id="cd18682">
    <property type="entry name" value="PIN_VapC-like"/>
    <property type="match status" value="1"/>
</dbReference>
<proteinExistence type="predicted"/>
<accession>A0ABQ4R044</accession>
<name>A0ABQ4R044_9HYPH</name>
<gene>
    <name evidence="2" type="ORF">OPKNFCMD_3272</name>
</gene>
<dbReference type="SUPFAM" id="SSF88723">
    <property type="entry name" value="PIN domain-like"/>
    <property type="match status" value="1"/>
</dbReference>
<sequence>MSKGGYVLDASALLCLLFNEPGADRVEAVLHDACIGAANYAEVIGKLVDRGQAPEEAVADLRELDLDVAPLDRAQGEAMGALCASTRQAGLSLGDRACLALAAGRSAVALTTDRSWAKLEVEVRVEVVR</sequence>
<keyword evidence="3" id="KW-1185">Reference proteome</keyword>
<protein>
    <recommendedName>
        <fullName evidence="1">PIN domain-containing protein</fullName>
    </recommendedName>
</protein>
<reference evidence="2" key="1">
    <citation type="journal article" date="2021" name="Front. Microbiol.">
        <title>Comprehensive Comparative Genomics and Phenotyping of Methylobacterium Species.</title>
        <authorList>
            <person name="Alessa O."/>
            <person name="Ogura Y."/>
            <person name="Fujitani Y."/>
            <person name="Takami H."/>
            <person name="Hayashi T."/>
            <person name="Sahin N."/>
            <person name="Tani A."/>
        </authorList>
    </citation>
    <scope>NUCLEOTIDE SEQUENCE</scope>
    <source>
        <strain evidence="2">KCTC 52305</strain>
    </source>
</reference>
<dbReference type="Gene3D" id="3.40.50.1010">
    <property type="entry name" value="5'-nuclease"/>
    <property type="match status" value="1"/>
</dbReference>